<keyword evidence="1" id="KW-1133">Transmembrane helix</keyword>
<dbReference type="Pfam" id="PF12730">
    <property type="entry name" value="ABC2_membrane_4"/>
    <property type="match status" value="1"/>
</dbReference>
<sequence>MLNILANERLKLKRNKLLPVCSLLAILIPVFMIIVDLREKDAIAVSMIGIDWLRRLIIPIQIIVYPVLSGFVVTFLVQKEYVEHTMINTLTAPTNRVKFLLGKYLIWTVWFIGITLAFIIVTSLGYSALFGFSEFKSSASEIIELCLKTGILNLLSMSPMLIVCVLQRSTFYPSLLFSCVISGIGMVSLYWPESLRNVIPWSAVTSITLLDTQSTLPYVMIILCYIIGLLASSYCFRKQNL</sequence>
<feature type="transmembrane region" description="Helical" evidence="1">
    <location>
        <begin position="216"/>
        <end position="236"/>
    </location>
</feature>
<feature type="transmembrane region" description="Helical" evidence="1">
    <location>
        <begin position="142"/>
        <end position="164"/>
    </location>
</feature>
<feature type="transmembrane region" description="Helical" evidence="1">
    <location>
        <begin position="17"/>
        <end position="37"/>
    </location>
</feature>
<dbReference type="Proteomes" id="UP000509791">
    <property type="component" value="Chromosome"/>
</dbReference>
<feature type="transmembrane region" description="Helical" evidence="1">
    <location>
        <begin position="171"/>
        <end position="191"/>
    </location>
</feature>
<dbReference type="EMBL" id="LR822027">
    <property type="protein sequence ID" value="CAD0150682.1"/>
    <property type="molecule type" value="Genomic_DNA"/>
</dbReference>
<dbReference type="AlphaFoldDB" id="A0A8D6U9H0"/>
<keyword evidence="1" id="KW-0472">Membrane</keyword>
<name>A0A8D6U9H0_STRTR</name>
<protein>
    <submittedName>
        <fullName evidence="2">ABC transporter multidrug-family permease</fullName>
    </submittedName>
</protein>
<feature type="transmembrane region" description="Helical" evidence="1">
    <location>
        <begin position="104"/>
        <end position="130"/>
    </location>
</feature>
<reference evidence="2 3" key="1">
    <citation type="submission" date="2020-06" db="EMBL/GenBank/DDBJ databases">
        <authorList>
            <person name="Chuat V."/>
        </authorList>
    </citation>
    <scope>NUCLEOTIDE SEQUENCE [LARGE SCALE GENOMIC DNA]</scope>
    <source>
        <strain evidence="2">STH_CIRM_998</strain>
    </source>
</reference>
<keyword evidence="1" id="KW-0812">Transmembrane</keyword>
<evidence type="ECO:0000313" key="3">
    <source>
        <dbReference type="Proteomes" id="UP000509791"/>
    </source>
</evidence>
<accession>A0A8D6U9H0</accession>
<evidence type="ECO:0000313" key="2">
    <source>
        <dbReference type="EMBL" id="CAD0150682.1"/>
    </source>
</evidence>
<proteinExistence type="predicted"/>
<organism evidence="2 3">
    <name type="scientific">Streptococcus thermophilus</name>
    <dbReference type="NCBI Taxonomy" id="1308"/>
    <lineage>
        <taxon>Bacteria</taxon>
        <taxon>Bacillati</taxon>
        <taxon>Bacillota</taxon>
        <taxon>Bacilli</taxon>
        <taxon>Lactobacillales</taxon>
        <taxon>Streptococcaceae</taxon>
        <taxon>Streptococcus</taxon>
    </lineage>
</organism>
<dbReference type="RefSeq" id="WP_179972519.1">
    <property type="nucleotide sequence ID" value="NZ_LR822023.1"/>
</dbReference>
<gene>
    <name evidence="2" type="ORF">STHERMO_0109</name>
</gene>
<feature type="transmembrane region" description="Helical" evidence="1">
    <location>
        <begin position="57"/>
        <end position="77"/>
    </location>
</feature>
<evidence type="ECO:0000256" key="1">
    <source>
        <dbReference type="SAM" id="Phobius"/>
    </source>
</evidence>